<proteinExistence type="predicted"/>
<name>A0ABV0SZD7_9TELE</name>
<feature type="compositionally biased region" description="Polar residues" evidence="1">
    <location>
        <begin position="73"/>
        <end position="90"/>
    </location>
</feature>
<accession>A0ABV0SZD7</accession>
<comment type="caution">
    <text evidence="2">The sequence shown here is derived from an EMBL/GenBank/DDBJ whole genome shotgun (WGS) entry which is preliminary data.</text>
</comment>
<dbReference type="EMBL" id="JAHRIQ010014207">
    <property type="protein sequence ID" value="MEQ2225990.1"/>
    <property type="molecule type" value="Genomic_DNA"/>
</dbReference>
<sequence>MSLLRTPSKVGNHLNIQQLGPNEAADLCAVIHLTAELRNGMVRPADQATNPAHSDLTQDVPDHRPGRGGSILSRDTQTPLTPDTSFSSSGGSLGQPRDI</sequence>
<keyword evidence="3" id="KW-1185">Reference proteome</keyword>
<evidence type="ECO:0000256" key="1">
    <source>
        <dbReference type="SAM" id="MobiDB-lite"/>
    </source>
</evidence>
<dbReference type="Proteomes" id="UP001482620">
    <property type="component" value="Unassembled WGS sequence"/>
</dbReference>
<evidence type="ECO:0000313" key="2">
    <source>
        <dbReference type="EMBL" id="MEQ2225990.1"/>
    </source>
</evidence>
<protein>
    <submittedName>
        <fullName evidence="2">Uncharacterized protein</fullName>
    </submittedName>
</protein>
<organism evidence="2 3">
    <name type="scientific">Ilyodon furcidens</name>
    <name type="common">goldbreast splitfin</name>
    <dbReference type="NCBI Taxonomy" id="33524"/>
    <lineage>
        <taxon>Eukaryota</taxon>
        <taxon>Metazoa</taxon>
        <taxon>Chordata</taxon>
        <taxon>Craniata</taxon>
        <taxon>Vertebrata</taxon>
        <taxon>Euteleostomi</taxon>
        <taxon>Actinopterygii</taxon>
        <taxon>Neopterygii</taxon>
        <taxon>Teleostei</taxon>
        <taxon>Neoteleostei</taxon>
        <taxon>Acanthomorphata</taxon>
        <taxon>Ovalentaria</taxon>
        <taxon>Atherinomorphae</taxon>
        <taxon>Cyprinodontiformes</taxon>
        <taxon>Goodeidae</taxon>
        <taxon>Ilyodon</taxon>
    </lineage>
</organism>
<feature type="compositionally biased region" description="Polar residues" evidence="1">
    <location>
        <begin position="47"/>
        <end position="57"/>
    </location>
</feature>
<gene>
    <name evidence="2" type="ORF">ILYODFUR_023173</name>
</gene>
<feature type="region of interest" description="Disordered" evidence="1">
    <location>
        <begin position="42"/>
        <end position="99"/>
    </location>
</feature>
<evidence type="ECO:0000313" key="3">
    <source>
        <dbReference type="Proteomes" id="UP001482620"/>
    </source>
</evidence>
<reference evidence="2 3" key="1">
    <citation type="submission" date="2021-06" db="EMBL/GenBank/DDBJ databases">
        <authorList>
            <person name="Palmer J.M."/>
        </authorList>
    </citation>
    <scope>NUCLEOTIDE SEQUENCE [LARGE SCALE GENOMIC DNA]</scope>
    <source>
        <strain evidence="3">if_2019</strain>
        <tissue evidence="2">Muscle</tissue>
    </source>
</reference>